<dbReference type="GO" id="GO:0004222">
    <property type="term" value="F:metalloendopeptidase activity"/>
    <property type="evidence" value="ECO:0007669"/>
    <property type="project" value="InterPro"/>
</dbReference>
<dbReference type="GO" id="GO:0005737">
    <property type="term" value="C:cytoplasm"/>
    <property type="evidence" value="ECO:0007669"/>
    <property type="project" value="UniProtKB-SubCell"/>
</dbReference>
<evidence type="ECO:0000256" key="2">
    <source>
        <dbReference type="ARBA" id="ARBA00022722"/>
    </source>
</evidence>
<feature type="binding site" evidence="7">
    <location>
        <position position="118"/>
    </location>
    <ligand>
        <name>Zn(2+)</name>
        <dbReference type="ChEBI" id="CHEBI:29105"/>
        <note>catalytic</note>
    </ligand>
</feature>
<reference evidence="8 9" key="1">
    <citation type="journal article" date="2016" name="Nat. Commun.">
        <title>Thousands of microbial genomes shed light on interconnected biogeochemical processes in an aquifer system.</title>
        <authorList>
            <person name="Anantharaman K."/>
            <person name="Brown C.T."/>
            <person name="Hug L.A."/>
            <person name="Sharon I."/>
            <person name="Castelle C.J."/>
            <person name="Probst A.J."/>
            <person name="Thomas B.C."/>
            <person name="Singh A."/>
            <person name="Wilkins M.J."/>
            <person name="Karaoz U."/>
            <person name="Brodie E.L."/>
            <person name="Williams K.H."/>
            <person name="Hubbard S.S."/>
            <person name="Banfield J.F."/>
        </authorList>
    </citation>
    <scope>NUCLEOTIDE SEQUENCE [LARGE SCALE GENOMIC DNA]</scope>
</reference>
<dbReference type="HAMAP" id="MF_00009">
    <property type="entry name" value="Endoribonucl_YbeY"/>
    <property type="match status" value="1"/>
</dbReference>
<comment type="similarity">
    <text evidence="1 7">Belongs to the endoribonuclease YbeY family.</text>
</comment>
<keyword evidence="7" id="KW-0690">Ribosome biogenesis</keyword>
<dbReference type="PANTHER" id="PTHR46986">
    <property type="entry name" value="ENDORIBONUCLEASE YBEY, CHLOROPLASTIC"/>
    <property type="match status" value="1"/>
</dbReference>
<feature type="binding site" evidence="7">
    <location>
        <position position="122"/>
    </location>
    <ligand>
        <name>Zn(2+)</name>
        <dbReference type="ChEBI" id="CHEBI:29105"/>
        <note>catalytic</note>
    </ligand>
</feature>
<evidence type="ECO:0000313" key="9">
    <source>
        <dbReference type="Proteomes" id="UP000178908"/>
    </source>
</evidence>
<dbReference type="NCBIfam" id="TIGR00043">
    <property type="entry name" value="rRNA maturation RNase YbeY"/>
    <property type="match status" value="1"/>
</dbReference>
<dbReference type="InterPro" id="IPR020549">
    <property type="entry name" value="YbeY_CS"/>
</dbReference>
<accession>A0A1F8F6K3</accession>
<evidence type="ECO:0000256" key="3">
    <source>
        <dbReference type="ARBA" id="ARBA00022723"/>
    </source>
</evidence>
<keyword evidence="6 7" id="KW-0862">Zinc</keyword>
<feature type="binding site" evidence="7">
    <location>
        <position position="128"/>
    </location>
    <ligand>
        <name>Zn(2+)</name>
        <dbReference type="ChEBI" id="CHEBI:29105"/>
        <note>catalytic</note>
    </ligand>
</feature>
<keyword evidence="5 7" id="KW-0378">Hydrolase</keyword>
<proteinExistence type="inferred from homology"/>
<dbReference type="SUPFAM" id="SSF55486">
    <property type="entry name" value="Metalloproteases ('zincins'), catalytic domain"/>
    <property type="match status" value="1"/>
</dbReference>
<dbReference type="PROSITE" id="PS01306">
    <property type="entry name" value="UPF0054"/>
    <property type="match status" value="1"/>
</dbReference>
<dbReference type="InterPro" id="IPR002036">
    <property type="entry name" value="YbeY"/>
</dbReference>
<comment type="caution">
    <text evidence="8">The sequence shown here is derived from an EMBL/GenBank/DDBJ whole genome shotgun (WGS) entry which is preliminary data.</text>
</comment>
<name>A0A1F8F6K3_9BACT</name>
<evidence type="ECO:0000256" key="4">
    <source>
        <dbReference type="ARBA" id="ARBA00022759"/>
    </source>
</evidence>
<keyword evidence="7" id="KW-0963">Cytoplasm</keyword>
<keyword evidence="3 7" id="KW-0479">Metal-binding</keyword>
<gene>
    <name evidence="7" type="primary">ybeY</name>
    <name evidence="8" type="ORF">A3C61_03060</name>
</gene>
<dbReference type="InterPro" id="IPR023091">
    <property type="entry name" value="MetalPrtase_cat_dom_sf_prd"/>
</dbReference>
<dbReference type="GO" id="GO:0006364">
    <property type="term" value="P:rRNA processing"/>
    <property type="evidence" value="ECO:0007669"/>
    <property type="project" value="UniProtKB-UniRule"/>
</dbReference>
<dbReference type="GO" id="GO:0008270">
    <property type="term" value="F:zinc ion binding"/>
    <property type="evidence" value="ECO:0007669"/>
    <property type="project" value="UniProtKB-UniRule"/>
</dbReference>
<comment type="function">
    <text evidence="7">Single strand-specific metallo-endoribonuclease involved in late-stage 70S ribosome quality control and in maturation of the 3' terminus of the 16S rRNA.</text>
</comment>
<dbReference type="Gene3D" id="3.40.390.30">
    <property type="entry name" value="Metalloproteases ('zincins'), catalytic domain"/>
    <property type="match status" value="1"/>
</dbReference>
<comment type="subcellular location">
    <subcellularLocation>
        <location evidence="7">Cytoplasm</location>
    </subcellularLocation>
</comment>
<keyword evidence="2 7" id="KW-0540">Nuclease</keyword>
<keyword evidence="4 7" id="KW-0255">Endonuclease</keyword>
<dbReference type="EMBL" id="MGJO01000062">
    <property type="protein sequence ID" value="OGN07886.1"/>
    <property type="molecule type" value="Genomic_DNA"/>
</dbReference>
<evidence type="ECO:0000256" key="6">
    <source>
        <dbReference type="ARBA" id="ARBA00022833"/>
    </source>
</evidence>
<evidence type="ECO:0000256" key="7">
    <source>
        <dbReference type="HAMAP-Rule" id="MF_00009"/>
    </source>
</evidence>
<organism evidence="8 9">
    <name type="scientific">Candidatus Yanofskybacteria bacterium RIFCSPHIGHO2_02_FULL_39_10</name>
    <dbReference type="NCBI Taxonomy" id="1802674"/>
    <lineage>
        <taxon>Bacteria</taxon>
        <taxon>Candidatus Yanofskyibacteriota</taxon>
    </lineage>
</organism>
<dbReference type="Pfam" id="PF02130">
    <property type="entry name" value="YbeY"/>
    <property type="match status" value="1"/>
</dbReference>
<dbReference type="AlphaFoldDB" id="A0A1F8F6K3"/>
<sequence length="152" mass="17275">MLDLTFQNFTSDKSLKGDFFKKILIAGAGELGLKDRGIEISLNLVGESKIRELNKKYRHKDKATDVLSFPMFGKSEIRNSKFVIHDLGDIFICLPFAKNDAKSENVSIEKKLSQLAAHGFLHLLGYDHEKSQAEARRMFGLESQILKKLKFK</sequence>
<keyword evidence="7" id="KW-0698">rRNA processing</keyword>
<protein>
    <recommendedName>
        <fullName evidence="7">Endoribonuclease YbeY</fullName>
        <ecNumber evidence="7">3.1.-.-</ecNumber>
    </recommendedName>
</protein>
<evidence type="ECO:0000256" key="5">
    <source>
        <dbReference type="ARBA" id="ARBA00022801"/>
    </source>
</evidence>
<evidence type="ECO:0000313" key="8">
    <source>
        <dbReference type="EMBL" id="OGN07886.1"/>
    </source>
</evidence>
<evidence type="ECO:0000256" key="1">
    <source>
        <dbReference type="ARBA" id="ARBA00010875"/>
    </source>
</evidence>
<dbReference type="GO" id="GO:0004521">
    <property type="term" value="F:RNA endonuclease activity"/>
    <property type="evidence" value="ECO:0007669"/>
    <property type="project" value="UniProtKB-UniRule"/>
</dbReference>
<dbReference type="PANTHER" id="PTHR46986:SF1">
    <property type="entry name" value="ENDORIBONUCLEASE YBEY, CHLOROPLASTIC"/>
    <property type="match status" value="1"/>
</dbReference>
<comment type="cofactor">
    <cofactor evidence="7">
        <name>Zn(2+)</name>
        <dbReference type="ChEBI" id="CHEBI:29105"/>
    </cofactor>
    <text evidence="7">Binds 1 zinc ion.</text>
</comment>
<dbReference type="EC" id="3.1.-.-" evidence="7"/>
<dbReference type="Proteomes" id="UP000178908">
    <property type="component" value="Unassembled WGS sequence"/>
</dbReference>